<protein>
    <submittedName>
        <fullName evidence="1">Uncharacterized protein</fullName>
    </submittedName>
</protein>
<proteinExistence type="predicted"/>
<reference evidence="1" key="1">
    <citation type="submission" date="2019-05" db="EMBL/GenBank/DDBJ databases">
        <title>Annotation for the trematode Paragonimus heterotremus.</title>
        <authorList>
            <person name="Choi Y.-J."/>
        </authorList>
    </citation>
    <scope>NUCLEOTIDE SEQUENCE</scope>
    <source>
        <strain evidence="1">LC</strain>
    </source>
</reference>
<gene>
    <name evidence="1" type="ORF">PHET_02754</name>
</gene>
<keyword evidence="2" id="KW-1185">Reference proteome</keyword>
<dbReference type="AlphaFoldDB" id="A0A8J4WIG8"/>
<organism evidence="1 2">
    <name type="scientific">Paragonimus heterotremus</name>
    <dbReference type="NCBI Taxonomy" id="100268"/>
    <lineage>
        <taxon>Eukaryota</taxon>
        <taxon>Metazoa</taxon>
        <taxon>Spiralia</taxon>
        <taxon>Lophotrochozoa</taxon>
        <taxon>Platyhelminthes</taxon>
        <taxon>Trematoda</taxon>
        <taxon>Digenea</taxon>
        <taxon>Plagiorchiida</taxon>
        <taxon>Troglotremata</taxon>
        <taxon>Troglotrematidae</taxon>
        <taxon>Paragonimus</taxon>
    </lineage>
</organism>
<sequence>MFTVQCIGIFLNPLDTSPKIQPTFLNNWLTMCAVVWNKRRGKRLFSSVGIPAEIKISPLLVAVI</sequence>
<evidence type="ECO:0000313" key="2">
    <source>
        <dbReference type="Proteomes" id="UP000748531"/>
    </source>
</evidence>
<name>A0A8J4WIG8_9TREM</name>
<dbReference type="Proteomes" id="UP000748531">
    <property type="component" value="Unassembled WGS sequence"/>
</dbReference>
<accession>A0A8J4WIG8</accession>
<comment type="caution">
    <text evidence="1">The sequence shown here is derived from an EMBL/GenBank/DDBJ whole genome shotgun (WGS) entry which is preliminary data.</text>
</comment>
<evidence type="ECO:0000313" key="1">
    <source>
        <dbReference type="EMBL" id="KAF5403778.1"/>
    </source>
</evidence>
<dbReference type="EMBL" id="LUCH01001045">
    <property type="protein sequence ID" value="KAF5403778.1"/>
    <property type="molecule type" value="Genomic_DNA"/>
</dbReference>